<comment type="subcellular location">
    <subcellularLocation>
        <location evidence="1">Secreted</location>
        <location evidence="1">Cell wall</location>
    </subcellularLocation>
</comment>
<proteinExistence type="predicted"/>
<accession>A0ABZ2JXQ3</accession>
<dbReference type="PROSITE" id="PS51257">
    <property type="entry name" value="PROKAR_LIPOPROTEIN"/>
    <property type="match status" value="1"/>
</dbReference>
<dbReference type="Pfam" id="PF13290">
    <property type="entry name" value="CHB_HEX_C_1"/>
    <property type="match status" value="3"/>
</dbReference>
<dbReference type="Gene3D" id="3.80.10.10">
    <property type="entry name" value="Ribonuclease Inhibitor"/>
    <property type="match status" value="1"/>
</dbReference>
<dbReference type="PANTHER" id="PTHR31018:SF3">
    <property type="entry name" value="RECEPTOR PROTEIN-TYROSINE KINASE"/>
    <property type="match status" value="1"/>
</dbReference>
<dbReference type="RefSeq" id="WP_394841831.1">
    <property type="nucleotide sequence ID" value="NZ_CP089982.1"/>
</dbReference>
<reference evidence="7 8" key="1">
    <citation type="submission" date="2021-12" db="EMBL/GenBank/DDBJ databases">
        <title>Discovery of the Pendulisporaceae a myxobacterial family with distinct sporulation behavior and unique specialized metabolism.</title>
        <authorList>
            <person name="Garcia R."/>
            <person name="Popoff A."/>
            <person name="Bader C.D."/>
            <person name="Loehr J."/>
            <person name="Walesch S."/>
            <person name="Walt C."/>
            <person name="Boldt J."/>
            <person name="Bunk B."/>
            <person name="Haeckl F.J.F.P.J."/>
            <person name="Gunesch A.P."/>
            <person name="Birkelbach J."/>
            <person name="Nuebel U."/>
            <person name="Pietschmann T."/>
            <person name="Bach T."/>
            <person name="Mueller R."/>
        </authorList>
    </citation>
    <scope>NUCLEOTIDE SEQUENCE [LARGE SCALE GENOMIC DNA]</scope>
    <source>
        <strain evidence="7 8">MSr12523</strain>
    </source>
</reference>
<dbReference type="InterPro" id="IPR059177">
    <property type="entry name" value="GH29D-like_dom"/>
</dbReference>
<evidence type="ECO:0000256" key="4">
    <source>
        <dbReference type="ARBA" id="ARBA00022729"/>
    </source>
</evidence>
<dbReference type="InterPro" id="IPR051648">
    <property type="entry name" value="CWI-Assembly_Regulator"/>
</dbReference>
<evidence type="ECO:0000256" key="3">
    <source>
        <dbReference type="ARBA" id="ARBA00022525"/>
    </source>
</evidence>
<evidence type="ECO:0000259" key="6">
    <source>
        <dbReference type="Pfam" id="PF13290"/>
    </source>
</evidence>
<organism evidence="7 8">
    <name type="scientific">Pendulispora brunnea</name>
    <dbReference type="NCBI Taxonomy" id="2905690"/>
    <lineage>
        <taxon>Bacteria</taxon>
        <taxon>Pseudomonadati</taxon>
        <taxon>Myxococcota</taxon>
        <taxon>Myxococcia</taxon>
        <taxon>Myxococcales</taxon>
        <taxon>Sorangiineae</taxon>
        <taxon>Pendulisporaceae</taxon>
        <taxon>Pendulispora</taxon>
    </lineage>
</organism>
<evidence type="ECO:0000256" key="1">
    <source>
        <dbReference type="ARBA" id="ARBA00004191"/>
    </source>
</evidence>
<dbReference type="Gene3D" id="3.80.20.20">
    <property type="entry name" value="Receptor L-domain"/>
    <property type="match status" value="1"/>
</dbReference>
<protein>
    <submittedName>
        <fullName evidence="7">Chitobiase/beta-hexosaminidase C-terminal domain-containing protein</fullName>
    </submittedName>
</protein>
<dbReference type="InterPro" id="IPR036941">
    <property type="entry name" value="Rcpt_L-dom_sf"/>
</dbReference>
<keyword evidence="8" id="KW-1185">Reference proteome</keyword>
<evidence type="ECO:0000313" key="8">
    <source>
        <dbReference type="Proteomes" id="UP001379533"/>
    </source>
</evidence>
<evidence type="ECO:0000256" key="5">
    <source>
        <dbReference type="ARBA" id="ARBA00023180"/>
    </source>
</evidence>
<feature type="domain" description="GH29D-like beta-sandwich" evidence="6">
    <location>
        <begin position="51"/>
        <end position="117"/>
    </location>
</feature>
<keyword evidence="3" id="KW-0964">Secreted</keyword>
<dbReference type="SUPFAM" id="SSF52058">
    <property type="entry name" value="L domain-like"/>
    <property type="match status" value="3"/>
</dbReference>
<dbReference type="Proteomes" id="UP001379533">
    <property type="component" value="Chromosome"/>
</dbReference>
<feature type="domain" description="GH29D-like beta-sandwich" evidence="6">
    <location>
        <begin position="235"/>
        <end position="297"/>
    </location>
</feature>
<evidence type="ECO:0000256" key="2">
    <source>
        <dbReference type="ARBA" id="ARBA00022512"/>
    </source>
</evidence>
<sequence>MSWRTIILGLLAVAATTGCGDNAAHIGIGQPDGGPDWGPAPEVAATPYFDPPEGTFTTAPRVTIRTDTPGATIHYTMNGSTPDSTSPVYTLPLAIARTTTLKAIARRPGSRDSDVRTATFDMDIPQGNAAPVQFEPNTGRYSNDVHVTLSSTTAGATICYTTDGTKPACAKGPACTDGSMAYDGAVPIIKTRSELRAVACKHRTWNSPETSAVYTLQAAAPTTDPPAARYDPLHPVPITVSSTTEAGIIHYTLDETTPSCDSPNTLPNGGTFPSFTADTTVKAVTCKDGYLASEVFTAKYLGTKCIGDFTVSTQAELDALARCQEISSSLTIQGEMITDLTPLARLQRVGRTLTFSATRIEEWIGASALTSLGELQITNASSLRHLGGFSGLTEVGNVFVRYNPVLTAFDGLPRVATIPGSLEFVSNEKLSRVELPNMKAVLQLVLGNVPALASLEGLRGITRLEFLTFSGLLGFSNAKGLEHVTSLDEGLRVRNTKGLVSFTGLDNVLTIGNVEIGRNTDLESLRGLDKVATLIGADPRILIEQNGGLTEIGSLNALESVGTLVIRKNPKLQHLNGFRGVKSADYVALLQNEALTKLDGFDALAHVTQDVEIGRNALASLADLHALTRIDGNLTILEEPSLASLSGLGSLQAIGQRLQISKNPALVHVDDFAQLTKLGRSLYVTDNLQLPACQAEGLAKKLRDLGYAGEVILRGNNGTGTCN</sequence>
<name>A0ABZ2JXQ3_9BACT</name>
<gene>
    <name evidence="7" type="ORF">LZC95_32735</name>
</gene>
<feature type="domain" description="GH29D-like beta-sandwich" evidence="6">
    <location>
        <begin position="136"/>
        <end position="204"/>
    </location>
</feature>
<dbReference type="EMBL" id="CP089982">
    <property type="protein sequence ID" value="WXA91211.1"/>
    <property type="molecule type" value="Genomic_DNA"/>
</dbReference>
<keyword evidence="2" id="KW-0134">Cell wall</keyword>
<keyword evidence="4" id="KW-0732">Signal</keyword>
<dbReference type="PANTHER" id="PTHR31018">
    <property type="entry name" value="SPORULATION-SPECIFIC PROTEIN-RELATED"/>
    <property type="match status" value="1"/>
</dbReference>
<dbReference type="InterPro" id="IPR032675">
    <property type="entry name" value="LRR_dom_sf"/>
</dbReference>
<evidence type="ECO:0000313" key="7">
    <source>
        <dbReference type="EMBL" id="WXA91211.1"/>
    </source>
</evidence>
<keyword evidence="5" id="KW-0325">Glycoprotein</keyword>